<keyword evidence="6" id="KW-1185">Reference proteome</keyword>
<evidence type="ECO:0000313" key="5">
    <source>
        <dbReference type="EMBL" id="MDQ0471813.1"/>
    </source>
</evidence>
<reference evidence="5 6" key="1">
    <citation type="submission" date="2023-07" db="EMBL/GenBank/DDBJ databases">
        <title>Genomic Encyclopedia of Type Strains, Phase IV (KMG-IV): sequencing the most valuable type-strain genomes for metagenomic binning, comparative biology and taxonomic classification.</title>
        <authorList>
            <person name="Goeker M."/>
        </authorList>
    </citation>
    <scope>NUCLEOTIDE SEQUENCE [LARGE SCALE GENOMIC DNA]</scope>
    <source>
        <strain evidence="5 6">DSM 19619</strain>
    </source>
</reference>
<sequence>MASYDAVFIGAGHNGLVCATYLAKAGLRVAMCERRAAVGGPVVTEEVWPGYQVSVASFWMSLLQPRIMIDLDLRRHGIEVLPVPPGFQPFLDGRSLIFWDDVERMQAEIRPFSAADAAAYPGFVAHMQGLMPILRRLLFEVPVDPTTGRLKDVARALGLAWRFRDIGPRFYDIWDLLTLSAHDFLGRWFESETVLTAFGCYASGSGGNISPKTPGSAYVLARPLLREGGTAAGPGGLVRGGMGSISKAMRRAAEAAGVEVRVDAAVERVIVEAGRARGVALAGGETVQARAVVSNANARTLFLRLLRDVPLPEDVVAAVRRIRTDSSCFKINLATSALPRWSAYEARGTGNAHPGSVTIAENLDELEQAFESARRGAMAERPYLWILAPSAFDSGVAPPGRHVLSVFGGHVPYALADGAWDEAARDRLLAIVLRQIDRYAPGFSQSVLHAQVLAPPDLERMFDLPGGHVHHGELSMDQIFFRRPIARYADYRTPVGGLYQCGASTHPGGGVTGVPGHNAAKVILRDLRR</sequence>
<evidence type="ECO:0000256" key="1">
    <source>
        <dbReference type="ARBA" id="ARBA00037217"/>
    </source>
</evidence>
<gene>
    <name evidence="5" type="ORF">QO011_004840</name>
</gene>
<dbReference type="EMBL" id="JAUSVX010000010">
    <property type="protein sequence ID" value="MDQ0471813.1"/>
    <property type="molecule type" value="Genomic_DNA"/>
</dbReference>
<dbReference type="RefSeq" id="WP_307277589.1">
    <property type="nucleotide sequence ID" value="NZ_JAUSVX010000010.1"/>
</dbReference>
<dbReference type="PANTHER" id="PTHR10668">
    <property type="entry name" value="PHYTOENE DEHYDROGENASE"/>
    <property type="match status" value="1"/>
</dbReference>
<evidence type="ECO:0000256" key="3">
    <source>
        <dbReference type="ARBA" id="ARBA00040298"/>
    </source>
</evidence>
<comment type="caution">
    <text evidence="5">The sequence shown here is derived from an EMBL/GenBank/DDBJ whole genome shotgun (WGS) entry which is preliminary data.</text>
</comment>
<organism evidence="5 6">
    <name type="scientific">Labrys wisconsinensis</name>
    <dbReference type="NCBI Taxonomy" id="425677"/>
    <lineage>
        <taxon>Bacteria</taxon>
        <taxon>Pseudomonadati</taxon>
        <taxon>Pseudomonadota</taxon>
        <taxon>Alphaproteobacteria</taxon>
        <taxon>Hyphomicrobiales</taxon>
        <taxon>Xanthobacteraceae</taxon>
        <taxon>Labrys</taxon>
    </lineage>
</organism>
<evidence type="ECO:0000313" key="6">
    <source>
        <dbReference type="Proteomes" id="UP001242480"/>
    </source>
</evidence>
<dbReference type="Proteomes" id="UP001242480">
    <property type="component" value="Unassembled WGS sequence"/>
</dbReference>
<dbReference type="PANTHER" id="PTHR10668:SF103">
    <property type="entry name" value="PYRIDINE NUCLEOTIDE-DISULFIDE OXIDOREDUCTASE DOMAIN-CONTAINING PROTEIN 2"/>
    <property type="match status" value="1"/>
</dbReference>
<dbReference type="SUPFAM" id="SSF51905">
    <property type="entry name" value="FAD/NAD(P)-binding domain"/>
    <property type="match status" value="1"/>
</dbReference>
<dbReference type="Gene3D" id="3.50.50.60">
    <property type="entry name" value="FAD/NAD(P)-binding domain"/>
    <property type="match status" value="2"/>
</dbReference>
<dbReference type="InterPro" id="IPR036188">
    <property type="entry name" value="FAD/NAD-bd_sf"/>
</dbReference>
<comment type="function">
    <text evidence="1">Probable oxidoreductase that may play a role as regulator of mitochondrial function.</text>
</comment>
<accession>A0ABU0JC11</accession>
<name>A0ABU0JC11_9HYPH</name>
<evidence type="ECO:0000259" key="4">
    <source>
        <dbReference type="Pfam" id="PF01593"/>
    </source>
</evidence>
<comment type="subunit">
    <text evidence="2">Interacts with COX5B; this interaction may contribute to localize PYROXD2 to the inner face of the inner mitochondrial membrane.</text>
</comment>
<dbReference type="InterPro" id="IPR002937">
    <property type="entry name" value="Amino_oxidase"/>
</dbReference>
<protein>
    <recommendedName>
        <fullName evidence="3">Pyridine nucleotide-disulfide oxidoreductase domain-containing protein 2</fullName>
    </recommendedName>
</protein>
<dbReference type="Pfam" id="PF01593">
    <property type="entry name" value="Amino_oxidase"/>
    <property type="match status" value="1"/>
</dbReference>
<feature type="domain" description="Amine oxidase" evidence="4">
    <location>
        <begin position="15"/>
        <end position="513"/>
    </location>
</feature>
<proteinExistence type="predicted"/>
<evidence type="ECO:0000256" key="2">
    <source>
        <dbReference type="ARBA" id="ARBA00038825"/>
    </source>
</evidence>